<evidence type="ECO:0000256" key="6">
    <source>
        <dbReference type="PIRSR" id="PIRSR001434-2"/>
    </source>
</evidence>
<proteinExistence type="inferred from homology"/>
<dbReference type="Gene3D" id="3.40.640.10">
    <property type="entry name" value="Type I PLP-dependent aspartate aminotransferase-like (Major domain)"/>
    <property type="match status" value="1"/>
</dbReference>
<evidence type="ECO:0000256" key="3">
    <source>
        <dbReference type="ARBA" id="ARBA00022679"/>
    </source>
</evidence>
<dbReference type="GO" id="GO:0006535">
    <property type="term" value="P:cysteine biosynthetic process from serine"/>
    <property type="evidence" value="ECO:0007669"/>
    <property type="project" value="TreeGrafter"/>
</dbReference>
<evidence type="ECO:0000256" key="2">
    <source>
        <dbReference type="ARBA" id="ARBA00009077"/>
    </source>
</evidence>
<dbReference type="NCBIfam" id="TIGR01326">
    <property type="entry name" value="OAH_OAS_sulfhy"/>
    <property type="match status" value="1"/>
</dbReference>
<dbReference type="InterPro" id="IPR015424">
    <property type="entry name" value="PyrdxlP-dep_Trfase"/>
</dbReference>
<sequence>MPEYRYATLALHAGYTPEPGGPRQVPVAQSTSFVFESAEHAARLFALEEAGPIYTRIGNPTVAVLEDRLAALEGGAAGLAVASGHAAQFLALTAVLQAGDNLVSLPGLYGGTVNQFKVTLARLGIETRFTSPEARPEEFLALTDDKTRVWYLESLSNPALSIPDFDAVAEAAAEAGVAVFVDNTFGMGGYLFRPLEHGAAAVLHSVTKWIGGHGAAIAGALVDGGRFDWANGRYPLLSSPQSSYHGLVPTEAFAPAVLATAARVGGLRDVGPALSPHDAYLLLLGVETLALRAERHVQNTLELAHWLRARPEVAWVNYPGLEDHPSHARAQRYFGGRPGAVLTFGLRGGYDAAVRLLGRLELVSHLANVGDTRTLIIHPASTTHAQLAPEALEAAGVAPEMLRLSVGLEDPDDLKADLAAALEG</sequence>
<evidence type="ECO:0000313" key="9">
    <source>
        <dbReference type="Proteomes" id="UP000321827"/>
    </source>
</evidence>
<protein>
    <submittedName>
        <fullName evidence="8">O-acetyl-L-homoserine sulfhydrolase</fullName>
    </submittedName>
</protein>
<evidence type="ECO:0000256" key="7">
    <source>
        <dbReference type="RuleBase" id="RU362118"/>
    </source>
</evidence>
<keyword evidence="8" id="KW-0378">Hydrolase</keyword>
<dbReference type="PIRSF" id="PIRSF001434">
    <property type="entry name" value="CGS"/>
    <property type="match status" value="1"/>
</dbReference>
<dbReference type="Gene3D" id="3.90.1150.10">
    <property type="entry name" value="Aspartate Aminotransferase, domain 1"/>
    <property type="match status" value="1"/>
</dbReference>
<accession>A0A511RLE7</accession>
<dbReference type="CDD" id="cd00614">
    <property type="entry name" value="CGS_like"/>
    <property type="match status" value="1"/>
</dbReference>
<dbReference type="RefSeq" id="WP_147146618.1">
    <property type="nucleotide sequence ID" value="NZ_BJXN01000006.1"/>
</dbReference>
<reference evidence="8 9" key="1">
    <citation type="submission" date="2019-07" db="EMBL/GenBank/DDBJ databases">
        <title>Whole genome shotgun sequence of Oceanithermus desulfurans NBRC 100063.</title>
        <authorList>
            <person name="Hosoyama A."/>
            <person name="Uohara A."/>
            <person name="Ohji S."/>
            <person name="Ichikawa N."/>
        </authorList>
    </citation>
    <scope>NUCLEOTIDE SEQUENCE [LARGE SCALE GENOMIC DNA]</scope>
    <source>
        <strain evidence="8 9">NBRC 100063</strain>
    </source>
</reference>
<dbReference type="InterPro" id="IPR000277">
    <property type="entry name" value="Cys/Met-Metab_PyrdxlP-dep_enz"/>
</dbReference>
<dbReference type="EMBL" id="BJXN01000006">
    <property type="protein sequence ID" value="GEM89626.1"/>
    <property type="molecule type" value="Genomic_DNA"/>
</dbReference>
<dbReference type="SUPFAM" id="SSF53383">
    <property type="entry name" value="PLP-dependent transferases"/>
    <property type="match status" value="1"/>
</dbReference>
<dbReference type="AlphaFoldDB" id="A0A511RLE7"/>
<dbReference type="GO" id="GO:0030170">
    <property type="term" value="F:pyridoxal phosphate binding"/>
    <property type="evidence" value="ECO:0007669"/>
    <property type="project" value="InterPro"/>
</dbReference>
<dbReference type="GO" id="GO:0003961">
    <property type="term" value="F:O-acetylhomoserine aminocarboxypropyltransferase activity"/>
    <property type="evidence" value="ECO:0007669"/>
    <property type="project" value="TreeGrafter"/>
</dbReference>
<feature type="modified residue" description="N6-(pyridoxal phosphate)lysine" evidence="6">
    <location>
        <position position="208"/>
    </location>
</feature>
<evidence type="ECO:0000313" key="8">
    <source>
        <dbReference type="EMBL" id="GEM89626.1"/>
    </source>
</evidence>
<dbReference type="GO" id="GO:0071269">
    <property type="term" value="P:L-homocysteine biosynthetic process"/>
    <property type="evidence" value="ECO:0007669"/>
    <property type="project" value="TreeGrafter"/>
</dbReference>
<dbReference type="OrthoDB" id="9780685at2"/>
<keyword evidence="4 6" id="KW-0663">Pyridoxal phosphate</keyword>
<dbReference type="PANTHER" id="PTHR43797:SF2">
    <property type="entry name" value="HOMOCYSTEINE_CYSTEINE SYNTHASE"/>
    <property type="match status" value="1"/>
</dbReference>
<dbReference type="InterPro" id="IPR015421">
    <property type="entry name" value="PyrdxlP-dep_Trfase_major"/>
</dbReference>
<dbReference type="Pfam" id="PF01053">
    <property type="entry name" value="Cys_Met_Meta_PP"/>
    <property type="match status" value="1"/>
</dbReference>
<dbReference type="InterPro" id="IPR006235">
    <property type="entry name" value="OAc-hSer/O-AcSer_sulfhydrylase"/>
</dbReference>
<keyword evidence="3" id="KW-0808">Transferase</keyword>
<evidence type="ECO:0000256" key="4">
    <source>
        <dbReference type="ARBA" id="ARBA00022898"/>
    </source>
</evidence>
<dbReference type="Proteomes" id="UP000321827">
    <property type="component" value="Unassembled WGS sequence"/>
</dbReference>
<dbReference type="GO" id="GO:0016787">
    <property type="term" value="F:hydrolase activity"/>
    <property type="evidence" value="ECO:0007669"/>
    <property type="project" value="UniProtKB-KW"/>
</dbReference>
<dbReference type="InterPro" id="IPR015422">
    <property type="entry name" value="PyrdxlP-dep_Trfase_small"/>
</dbReference>
<dbReference type="FunFam" id="3.40.640.10:FF:000035">
    <property type="entry name" value="O-succinylhomoserine sulfhydrylase"/>
    <property type="match status" value="1"/>
</dbReference>
<dbReference type="GO" id="GO:0004124">
    <property type="term" value="F:cysteine synthase activity"/>
    <property type="evidence" value="ECO:0007669"/>
    <property type="project" value="TreeGrafter"/>
</dbReference>
<comment type="cofactor">
    <cofactor evidence="1 7">
        <name>pyridoxal 5'-phosphate</name>
        <dbReference type="ChEBI" id="CHEBI:597326"/>
    </cofactor>
</comment>
<comment type="similarity">
    <text evidence="2 7">Belongs to the trans-sulfuration enzymes family.</text>
</comment>
<comment type="pathway">
    <text evidence="5">Amino-acid biosynthesis; L-methionine biosynthesis via de novo pathway; L-homocysteine from O-acetyl-L-homoserine: step 1/1.</text>
</comment>
<dbReference type="GO" id="GO:0005737">
    <property type="term" value="C:cytoplasm"/>
    <property type="evidence" value="ECO:0007669"/>
    <property type="project" value="TreeGrafter"/>
</dbReference>
<dbReference type="PANTHER" id="PTHR43797">
    <property type="entry name" value="HOMOCYSTEINE/CYSTEINE SYNTHASE"/>
    <property type="match status" value="1"/>
</dbReference>
<comment type="caution">
    <text evidence="8">The sequence shown here is derived from an EMBL/GenBank/DDBJ whole genome shotgun (WGS) entry which is preliminary data.</text>
</comment>
<evidence type="ECO:0000256" key="1">
    <source>
        <dbReference type="ARBA" id="ARBA00001933"/>
    </source>
</evidence>
<evidence type="ECO:0000256" key="5">
    <source>
        <dbReference type="ARBA" id="ARBA00060553"/>
    </source>
</evidence>
<gene>
    <name evidence="8" type="ORF">ODE01S_10600</name>
</gene>
<name>A0A511RLE7_9DEIN</name>
<organism evidence="8 9">
    <name type="scientific">Oceanithermus desulfurans NBRC 100063</name>
    <dbReference type="NCBI Taxonomy" id="1227550"/>
    <lineage>
        <taxon>Bacteria</taxon>
        <taxon>Thermotogati</taxon>
        <taxon>Deinococcota</taxon>
        <taxon>Deinococci</taxon>
        <taxon>Thermales</taxon>
        <taxon>Thermaceae</taxon>
        <taxon>Oceanithermus</taxon>
    </lineage>
</organism>
<dbReference type="GO" id="GO:0019346">
    <property type="term" value="P:transsulfuration"/>
    <property type="evidence" value="ECO:0007669"/>
    <property type="project" value="InterPro"/>
</dbReference>